<protein>
    <submittedName>
        <fullName evidence="5">Serine threonine protein kinase sik</fullName>
    </submittedName>
</protein>
<dbReference type="Proteomes" id="UP000017246">
    <property type="component" value="Unassembled WGS sequence"/>
</dbReference>
<dbReference type="EMBL" id="LN901743">
    <property type="protein sequence ID" value="CDS43767.1"/>
    <property type="molecule type" value="Genomic_DNA"/>
</dbReference>
<evidence type="ECO:0000256" key="1">
    <source>
        <dbReference type="ARBA" id="ARBA00022741"/>
    </source>
</evidence>
<accession>A0A068YKG7</accession>
<dbReference type="GO" id="GO:0005737">
    <property type="term" value="C:cytoplasm"/>
    <property type="evidence" value="ECO:0007669"/>
    <property type="project" value="TreeGrafter"/>
</dbReference>
<evidence type="ECO:0000259" key="4">
    <source>
        <dbReference type="PROSITE" id="PS50011"/>
    </source>
</evidence>
<dbReference type="AlphaFoldDB" id="A0A068YKG7"/>
<name>A0A068YKG7_ECHMU</name>
<feature type="compositionally biased region" description="Polar residues" evidence="3">
    <location>
        <begin position="368"/>
        <end position="380"/>
    </location>
</feature>
<sequence>MGTGITTKAAIIGAFVSIELPSSSPTSTIATAAADSTNGSAQLPLKATLASHTTSSQLRMDYKVIDRVGDCRFVHGLQYSEKTSISEGYHLPTGVKVRLKTVRGQNMADYERGRELSREATVLARLSHPNIIHVYHLVKHADLRILVTEWIDGLSLENLIRLFFHRCLPESIARFYCRQMVSAIIAMQRRHILLREIPIKSLVITQDFRCIKFTDFSSALCLPLRKDVTSAACSPEFTAPELIQENLELVGPEAVSWALGVVLFYMLVGELPFQSPYYDHKRRERLLRFALRGLSPNHTAAIASFTPACQLLLRQMLEPRAIIRIPICELCTNAWITESGSQPFQPFSPCSAHIITTLENTSKLTPSTSYKGSTVNSNHQPAGKWGVPGNHGLLNRVKDLFTRNGDDESSADTRGNEWLLATDSETNDTNKRSESTDSSAAFGEKKCDNITEAIDYLARLQKTSASEIVRAILERPVGEVQPLFKFCSICIDEMQVRF</sequence>
<keyword evidence="2" id="KW-0067">ATP-binding</keyword>
<gene>
    <name evidence="5" type="ORF">EmuJ_001156900</name>
</gene>
<dbReference type="OMA" id="TNAWITE"/>
<keyword evidence="5" id="KW-0808">Transferase</keyword>
<dbReference type="Pfam" id="PF00069">
    <property type="entry name" value="Pkinase"/>
    <property type="match status" value="1"/>
</dbReference>
<feature type="region of interest" description="Disordered" evidence="3">
    <location>
        <begin position="368"/>
        <end position="388"/>
    </location>
</feature>
<evidence type="ECO:0000256" key="2">
    <source>
        <dbReference type="ARBA" id="ARBA00022840"/>
    </source>
</evidence>
<dbReference type="PROSITE" id="PS50011">
    <property type="entry name" value="PROTEIN_KINASE_DOM"/>
    <property type="match status" value="1"/>
</dbReference>
<keyword evidence="5" id="KW-0418">Kinase</keyword>
<proteinExistence type="predicted"/>
<dbReference type="GO" id="GO:0004674">
    <property type="term" value="F:protein serine/threonine kinase activity"/>
    <property type="evidence" value="ECO:0007669"/>
    <property type="project" value="TreeGrafter"/>
</dbReference>
<feature type="domain" description="Protein kinase" evidence="4">
    <location>
        <begin position="62"/>
        <end position="336"/>
    </location>
</feature>
<keyword evidence="1" id="KW-0547">Nucleotide-binding</keyword>
<evidence type="ECO:0000313" key="6">
    <source>
        <dbReference type="Proteomes" id="UP000017246"/>
    </source>
</evidence>
<dbReference type="SMART" id="SM00220">
    <property type="entry name" value="S_TKc"/>
    <property type="match status" value="1"/>
</dbReference>
<dbReference type="OrthoDB" id="6283785at2759"/>
<dbReference type="InterPro" id="IPR000719">
    <property type="entry name" value="Prot_kinase_dom"/>
</dbReference>
<organism evidence="5 6">
    <name type="scientific">Echinococcus multilocularis</name>
    <name type="common">Fox tapeworm</name>
    <dbReference type="NCBI Taxonomy" id="6211"/>
    <lineage>
        <taxon>Eukaryota</taxon>
        <taxon>Metazoa</taxon>
        <taxon>Spiralia</taxon>
        <taxon>Lophotrochozoa</taxon>
        <taxon>Platyhelminthes</taxon>
        <taxon>Cestoda</taxon>
        <taxon>Eucestoda</taxon>
        <taxon>Cyclophyllidea</taxon>
        <taxon>Taeniidae</taxon>
        <taxon>Echinococcus</taxon>
    </lineage>
</organism>
<dbReference type="GO" id="GO:0005524">
    <property type="term" value="F:ATP binding"/>
    <property type="evidence" value="ECO:0007669"/>
    <property type="project" value="UniProtKB-KW"/>
</dbReference>
<reference evidence="5" key="1">
    <citation type="journal article" date="2013" name="Nature">
        <title>The genomes of four tapeworm species reveal adaptations to parasitism.</title>
        <authorList>
            <person name="Tsai I.J."/>
            <person name="Zarowiecki M."/>
            <person name="Holroyd N."/>
            <person name="Garciarrubio A."/>
            <person name="Sanchez-Flores A."/>
            <person name="Brooks K.L."/>
            <person name="Tracey A."/>
            <person name="Bobes R.J."/>
            <person name="Fragoso G."/>
            <person name="Sciutto E."/>
            <person name="Aslett M."/>
            <person name="Beasley H."/>
            <person name="Bennett H.M."/>
            <person name="Cai J."/>
            <person name="Camicia F."/>
            <person name="Clark R."/>
            <person name="Cucher M."/>
            <person name="De Silva N."/>
            <person name="Day T.A."/>
            <person name="Deplazes P."/>
            <person name="Estrada K."/>
            <person name="Fernandez C."/>
            <person name="Holland P.W."/>
            <person name="Hou J."/>
            <person name="Hu S."/>
            <person name="Huckvale T."/>
            <person name="Hung S.S."/>
            <person name="Kamenetzky L."/>
            <person name="Keane J.A."/>
            <person name="Kiss F."/>
            <person name="Koziol U."/>
            <person name="Lambert O."/>
            <person name="Liu K."/>
            <person name="Luo X."/>
            <person name="Luo Y."/>
            <person name="Macchiaroli N."/>
            <person name="Nichol S."/>
            <person name="Paps J."/>
            <person name="Parkinson J."/>
            <person name="Pouchkina-Stantcheva N."/>
            <person name="Riddiford N."/>
            <person name="Rosenzvit M."/>
            <person name="Salinas G."/>
            <person name="Wasmuth J.D."/>
            <person name="Zamanian M."/>
            <person name="Zheng Y."/>
            <person name="Cai X."/>
            <person name="Soberon X."/>
            <person name="Olson P.D."/>
            <person name="Laclette J.P."/>
            <person name="Brehm K."/>
            <person name="Berriman M."/>
            <person name="Garciarrubio A."/>
            <person name="Bobes R.J."/>
            <person name="Fragoso G."/>
            <person name="Sanchez-Flores A."/>
            <person name="Estrada K."/>
            <person name="Cevallos M.A."/>
            <person name="Morett E."/>
            <person name="Gonzalez V."/>
            <person name="Portillo T."/>
            <person name="Ochoa-Leyva A."/>
            <person name="Jose M.V."/>
            <person name="Sciutto E."/>
            <person name="Landa A."/>
            <person name="Jimenez L."/>
            <person name="Valdes V."/>
            <person name="Carrero J.C."/>
            <person name="Larralde C."/>
            <person name="Morales-Montor J."/>
            <person name="Limon-Lason J."/>
            <person name="Soberon X."/>
            <person name="Laclette J.P."/>
        </authorList>
    </citation>
    <scope>NUCLEOTIDE SEQUENCE [LARGE SCALE GENOMIC DNA]</scope>
</reference>
<evidence type="ECO:0000313" key="5">
    <source>
        <dbReference type="EMBL" id="CDS43767.1"/>
    </source>
</evidence>
<dbReference type="PANTHER" id="PTHR24346:SF30">
    <property type="entry name" value="MATERNAL EMBRYONIC LEUCINE ZIPPER KINASE"/>
    <property type="match status" value="1"/>
</dbReference>
<dbReference type="PANTHER" id="PTHR24346">
    <property type="entry name" value="MAP/MICROTUBULE AFFINITY-REGULATING KINASE"/>
    <property type="match status" value="1"/>
</dbReference>
<evidence type="ECO:0000256" key="3">
    <source>
        <dbReference type="SAM" id="MobiDB-lite"/>
    </source>
</evidence>
<reference evidence="5" key="2">
    <citation type="submission" date="2015-11" db="EMBL/GenBank/DDBJ databases">
        <authorList>
            <person name="Zhang Y."/>
            <person name="Guo Z."/>
        </authorList>
    </citation>
    <scope>NUCLEOTIDE SEQUENCE</scope>
</reference>
<feature type="region of interest" description="Disordered" evidence="3">
    <location>
        <begin position="404"/>
        <end position="441"/>
    </location>
</feature>
<dbReference type="STRING" id="6211.A0A068YKG7"/>
<dbReference type="InterPro" id="IPR011009">
    <property type="entry name" value="Kinase-like_dom_sf"/>
</dbReference>
<dbReference type="eggNOG" id="KOG0586">
    <property type="taxonomic scope" value="Eukaryota"/>
</dbReference>
<dbReference type="GO" id="GO:0035556">
    <property type="term" value="P:intracellular signal transduction"/>
    <property type="evidence" value="ECO:0007669"/>
    <property type="project" value="TreeGrafter"/>
</dbReference>
<dbReference type="Gene3D" id="1.10.510.10">
    <property type="entry name" value="Transferase(Phosphotransferase) domain 1"/>
    <property type="match status" value="1"/>
</dbReference>
<dbReference type="SUPFAM" id="SSF56112">
    <property type="entry name" value="Protein kinase-like (PK-like)"/>
    <property type="match status" value="1"/>
</dbReference>
<keyword evidence="6" id="KW-1185">Reference proteome</keyword>